<sequence>MAQRTCRYCRRTYQLNKDNFGHNPQGGFRWKCRACVRQAVREYNEVHSGRAYERTQLRNDTRLTQADRARYGTQLARRDGGYTCFYCKEELGADFHIDHKTPIAKGGQHALANFALACMPCNQEKHAKDINEYRVWRRDRGLSILF</sequence>
<dbReference type="InterPro" id="IPR003615">
    <property type="entry name" value="HNH_nuc"/>
</dbReference>
<dbReference type="InterPro" id="IPR002711">
    <property type="entry name" value="HNH"/>
</dbReference>
<dbReference type="GO" id="GO:0008270">
    <property type="term" value="F:zinc ion binding"/>
    <property type="evidence" value="ECO:0007669"/>
    <property type="project" value="InterPro"/>
</dbReference>
<feature type="domain" description="HNH nuclease" evidence="1">
    <location>
        <begin position="70"/>
        <end position="123"/>
    </location>
</feature>
<dbReference type="EMBL" id="AP012279">
    <property type="protein sequence ID" value="BAL78927.1"/>
    <property type="molecule type" value="Genomic_DNA"/>
</dbReference>
<dbReference type="Gene3D" id="1.10.30.50">
    <property type="match status" value="1"/>
</dbReference>
<accession>A0AAI8MIZ0</accession>
<evidence type="ECO:0000259" key="1">
    <source>
        <dbReference type="SMART" id="SM00507"/>
    </source>
</evidence>
<protein>
    <submittedName>
        <fullName evidence="2">HNH endonuclease</fullName>
    </submittedName>
</protein>
<dbReference type="GO" id="GO:0003676">
    <property type="term" value="F:nucleic acid binding"/>
    <property type="evidence" value="ECO:0007669"/>
    <property type="project" value="InterPro"/>
</dbReference>
<evidence type="ECO:0000313" key="3">
    <source>
        <dbReference type="Proteomes" id="UP000007886"/>
    </source>
</evidence>
<reference evidence="2 3" key="1">
    <citation type="journal article" date="2012" name="Microbes Environ.">
        <title>Complete genome sequence of Bradyrhizobium sp. S23321: insights into symbiosis evolution in soil oligotrophs.</title>
        <authorList>
            <person name="Okubo T."/>
            <person name="Tsukui T."/>
            <person name="Maita H."/>
            <person name="Okamoto S."/>
            <person name="Oshima K."/>
            <person name="Fujisawa T."/>
            <person name="Saito A."/>
            <person name="Futamata H."/>
            <person name="Hattori R."/>
            <person name="Shimomura Y."/>
            <person name="Haruta S."/>
            <person name="Morimoto S."/>
            <person name="Wang Y."/>
            <person name="Sakai Y."/>
            <person name="Hattori M."/>
            <person name="Aizawa S."/>
            <person name="Nagashima K.V.P."/>
            <person name="Masuda S."/>
            <person name="Hattori T."/>
            <person name="Yamashita A."/>
            <person name="Bao Z."/>
            <person name="Hayatsu M."/>
            <person name="Kajiya-Kanegae H."/>
            <person name="Yoshinaga I."/>
            <person name="Sakamoto K."/>
            <person name="Toyota K."/>
            <person name="Nakao M."/>
            <person name="Kohara M."/>
            <person name="Anda M."/>
            <person name="Niwa R."/>
            <person name="Jung-Hwan P."/>
            <person name="Sameshima-Saito R."/>
            <person name="Tokuda S."/>
            <person name="Yamamoto S."/>
            <person name="Yamamoto S."/>
            <person name="Yokoyama T."/>
            <person name="Akutsu T."/>
            <person name="Nakamura Y."/>
            <person name="Nakahira-Yanaka Y."/>
            <person name="Takada Hoshino Y."/>
            <person name="Hirakawa H."/>
            <person name="Mitsui H."/>
            <person name="Terasawa K."/>
            <person name="Itakura M."/>
            <person name="Sato S."/>
            <person name="Ikeda-Ohtsubo W."/>
            <person name="Sakakura N."/>
            <person name="Kaminuma E."/>
            <person name="Minamisawa K."/>
        </authorList>
    </citation>
    <scope>NUCLEOTIDE SEQUENCE [LARGE SCALE GENOMIC DNA]</scope>
    <source>
        <strain evidence="2 3">S23321</strain>
    </source>
</reference>
<keyword evidence="3" id="KW-1185">Reference proteome</keyword>
<evidence type="ECO:0000313" key="2">
    <source>
        <dbReference type="EMBL" id="BAL78927.1"/>
    </source>
</evidence>
<dbReference type="SMART" id="SM00507">
    <property type="entry name" value="HNHc"/>
    <property type="match status" value="1"/>
</dbReference>
<name>A0AAI8MIZ0_9BRAD</name>
<keyword evidence="2" id="KW-0540">Nuclease</keyword>
<dbReference type="KEGG" id="brs:S23_57360"/>
<dbReference type="AlphaFoldDB" id="A0AAI8MIZ0"/>
<dbReference type="Proteomes" id="UP000007886">
    <property type="component" value="Chromosome"/>
</dbReference>
<dbReference type="CDD" id="cd00085">
    <property type="entry name" value="HNHc"/>
    <property type="match status" value="1"/>
</dbReference>
<dbReference type="GO" id="GO:0004519">
    <property type="term" value="F:endonuclease activity"/>
    <property type="evidence" value="ECO:0007669"/>
    <property type="project" value="UniProtKB-KW"/>
</dbReference>
<dbReference type="PANTHER" id="PTHR33877">
    <property type="entry name" value="SLL1193 PROTEIN"/>
    <property type="match status" value="1"/>
</dbReference>
<gene>
    <name evidence="2" type="ORF">S23_57360</name>
</gene>
<dbReference type="InterPro" id="IPR052892">
    <property type="entry name" value="NA-targeting_endonuclease"/>
</dbReference>
<organism evidence="2 3">
    <name type="scientific">Bradyrhizobium cosmicum</name>
    <dbReference type="NCBI Taxonomy" id="1404864"/>
    <lineage>
        <taxon>Bacteria</taxon>
        <taxon>Pseudomonadati</taxon>
        <taxon>Pseudomonadota</taxon>
        <taxon>Alphaproteobacteria</taxon>
        <taxon>Hyphomicrobiales</taxon>
        <taxon>Nitrobacteraceae</taxon>
        <taxon>Bradyrhizobium</taxon>
    </lineage>
</organism>
<proteinExistence type="predicted"/>
<dbReference type="PANTHER" id="PTHR33877:SF2">
    <property type="entry name" value="OS07G0170200 PROTEIN"/>
    <property type="match status" value="1"/>
</dbReference>
<dbReference type="Pfam" id="PF01844">
    <property type="entry name" value="HNH"/>
    <property type="match status" value="1"/>
</dbReference>
<keyword evidence="2" id="KW-0255">Endonuclease</keyword>
<dbReference type="RefSeq" id="WP_015688199.1">
    <property type="nucleotide sequence ID" value="NC_017082.1"/>
</dbReference>
<keyword evidence="2" id="KW-0378">Hydrolase</keyword>